<keyword evidence="3 6" id="KW-0812">Transmembrane</keyword>
<evidence type="ECO:0000256" key="6">
    <source>
        <dbReference type="RuleBase" id="RU363058"/>
    </source>
</evidence>
<evidence type="ECO:0000313" key="7">
    <source>
        <dbReference type="EMBL" id="NYF44461.1"/>
    </source>
</evidence>
<name>A0A852VDK2_9ACTN</name>
<evidence type="ECO:0000313" key="8">
    <source>
        <dbReference type="Proteomes" id="UP000576393"/>
    </source>
</evidence>
<reference evidence="7 8" key="1">
    <citation type="submission" date="2020-07" db="EMBL/GenBank/DDBJ databases">
        <title>Sequencing the genomes of 1000 actinobacteria strains.</title>
        <authorList>
            <person name="Klenk H.-P."/>
        </authorList>
    </citation>
    <scope>NUCLEOTIDE SEQUENCE [LARGE SCALE GENOMIC DNA]</scope>
    <source>
        <strain evidence="7 8">DSM 45763</strain>
    </source>
</reference>
<feature type="transmembrane region" description="Helical" evidence="6">
    <location>
        <begin position="219"/>
        <end position="240"/>
    </location>
</feature>
<keyword evidence="5 6" id="KW-0472">Membrane</keyword>
<keyword evidence="6" id="KW-0592">Phosphate transport</keyword>
<evidence type="ECO:0000256" key="1">
    <source>
        <dbReference type="ARBA" id="ARBA00004141"/>
    </source>
</evidence>
<dbReference type="Pfam" id="PF01384">
    <property type="entry name" value="PHO4"/>
    <property type="match status" value="2"/>
</dbReference>
<dbReference type="EMBL" id="JACCCO010000003">
    <property type="protein sequence ID" value="NYF44461.1"/>
    <property type="molecule type" value="Genomic_DNA"/>
</dbReference>
<feature type="transmembrane region" description="Helical" evidence="6">
    <location>
        <begin position="105"/>
        <end position="123"/>
    </location>
</feature>
<feature type="transmembrane region" description="Helical" evidence="6">
    <location>
        <begin position="197"/>
        <end position="213"/>
    </location>
</feature>
<dbReference type="InterPro" id="IPR001204">
    <property type="entry name" value="Phos_transporter"/>
</dbReference>
<proteinExistence type="inferred from homology"/>
<feature type="transmembrane region" description="Helical" evidence="6">
    <location>
        <begin position="76"/>
        <end position="99"/>
    </location>
</feature>
<comment type="similarity">
    <text evidence="6">Belongs to the inorganic phosphate transporter (PiT) (TC 2.A.20) family.</text>
</comment>
<accession>A0A852VDK2</accession>
<keyword evidence="8" id="KW-1185">Reference proteome</keyword>
<feature type="transmembrane region" description="Helical" evidence="6">
    <location>
        <begin position="306"/>
        <end position="328"/>
    </location>
</feature>
<evidence type="ECO:0000256" key="3">
    <source>
        <dbReference type="ARBA" id="ARBA00022692"/>
    </source>
</evidence>
<evidence type="ECO:0000256" key="5">
    <source>
        <dbReference type="ARBA" id="ARBA00023136"/>
    </source>
</evidence>
<protein>
    <recommendedName>
        <fullName evidence="6">Phosphate transporter</fullName>
    </recommendedName>
</protein>
<feature type="transmembrane region" description="Helical" evidence="6">
    <location>
        <begin position="43"/>
        <end position="64"/>
    </location>
</feature>
<evidence type="ECO:0000256" key="4">
    <source>
        <dbReference type="ARBA" id="ARBA00022989"/>
    </source>
</evidence>
<sequence length="379" mass="38398">MDTGPLLLTVVVAAALVFAFTNGFHDAANAVATSVATGALRPYAAVGLSAVLNFAGAFLSLKVAATVAEGIVDSRVITLPVVFAGLMGGMLWNLVTWYLGMPSSSSHALVGGLVGTAFVAVGASAVKGMGVVSVVLLPALLSPVAAALVAGAGSWVVRWVTRGVPAGMRERGFRAGQIGSASLVALAHGANDAQKTMGVIMLALVTGGAVGAGEAPAGWVVVSSAAAMAAGTFFGGWRIVRTVGWGLVRIRGAEGFTAESGTAALVLVASDSGFPLSTTQVCCGSVVGAGIHQGVSRVRWRVVAELAGVWLVTLPGAAALGALVWWGARWVGGMQGVGLMFVLVLVAAFWFYVAADLRPVNASNVNAERVGRRMKWEEA</sequence>
<comment type="caution">
    <text evidence="7">The sequence shown here is derived from an EMBL/GenBank/DDBJ whole genome shotgun (WGS) entry which is preliminary data.</text>
</comment>
<dbReference type="GO" id="GO:0035435">
    <property type="term" value="P:phosphate ion transmembrane transport"/>
    <property type="evidence" value="ECO:0007669"/>
    <property type="project" value="TreeGrafter"/>
</dbReference>
<dbReference type="GO" id="GO:0016020">
    <property type="term" value="C:membrane"/>
    <property type="evidence" value="ECO:0007669"/>
    <property type="project" value="UniProtKB-SubCell"/>
</dbReference>
<dbReference type="PANTHER" id="PTHR11101">
    <property type="entry name" value="PHOSPHATE TRANSPORTER"/>
    <property type="match status" value="1"/>
</dbReference>
<dbReference type="RefSeq" id="WP_179828579.1">
    <property type="nucleotide sequence ID" value="NZ_JACCCO010000003.1"/>
</dbReference>
<keyword evidence="4 6" id="KW-1133">Transmembrane helix</keyword>
<dbReference type="AlphaFoldDB" id="A0A852VDK2"/>
<feature type="transmembrane region" description="Helical" evidence="6">
    <location>
        <begin position="130"/>
        <end position="152"/>
    </location>
</feature>
<organism evidence="7 8">
    <name type="scientific">Streptosporangium sandarakinum</name>
    <dbReference type="NCBI Taxonomy" id="1260955"/>
    <lineage>
        <taxon>Bacteria</taxon>
        <taxon>Bacillati</taxon>
        <taxon>Actinomycetota</taxon>
        <taxon>Actinomycetes</taxon>
        <taxon>Streptosporangiales</taxon>
        <taxon>Streptosporangiaceae</taxon>
        <taxon>Streptosporangium</taxon>
    </lineage>
</organism>
<gene>
    <name evidence="7" type="ORF">HDA43_006688</name>
</gene>
<dbReference type="PANTHER" id="PTHR11101:SF54">
    <property type="entry name" value="LOW-AFFINITY INORGANIC PHOSPHATE TRANSPORTER-RELATED"/>
    <property type="match status" value="1"/>
</dbReference>
<keyword evidence="2 6" id="KW-0813">Transport</keyword>
<evidence type="ECO:0000256" key="2">
    <source>
        <dbReference type="ARBA" id="ARBA00022448"/>
    </source>
</evidence>
<comment type="subcellular location">
    <subcellularLocation>
        <location evidence="1 6">Membrane</location>
        <topology evidence="1 6">Multi-pass membrane protein</topology>
    </subcellularLocation>
</comment>
<feature type="transmembrane region" description="Helical" evidence="6">
    <location>
        <begin position="334"/>
        <end position="353"/>
    </location>
</feature>
<dbReference type="GO" id="GO:0005315">
    <property type="term" value="F:phosphate transmembrane transporter activity"/>
    <property type="evidence" value="ECO:0007669"/>
    <property type="project" value="InterPro"/>
</dbReference>
<dbReference type="Proteomes" id="UP000576393">
    <property type="component" value="Unassembled WGS sequence"/>
</dbReference>